<feature type="transmembrane region" description="Helical" evidence="6">
    <location>
        <begin position="827"/>
        <end position="849"/>
    </location>
</feature>
<organism evidence="8 9">
    <name type="scientific">Ancylobacter novellus</name>
    <name type="common">Thiobacillus novellus</name>
    <dbReference type="NCBI Taxonomy" id="921"/>
    <lineage>
        <taxon>Bacteria</taxon>
        <taxon>Pseudomonadati</taxon>
        <taxon>Pseudomonadota</taxon>
        <taxon>Alphaproteobacteria</taxon>
        <taxon>Hyphomicrobiales</taxon>
        <taxon>Xanthobacteraceae</taxon>
        <taxon>Ancylobacter</taxon>
    </lineage>
</organism>
<feature type="transmembrane region" description="Helical" evidence="6">
    <location>
        <begin position="256"/>
        <end position="277"/>
    </location>
</feature>
<dbReference type="InterPro" id="IPR000873">
    <property type="entry name" value="AMP-dep_synth/lig_dom"/>
</dbReference>
<feature type="transmembrane region" description="Helical" evidence="6">
    <location>
        <begin position="365"/>
        <end position="390"/>
    </location>
</feature>
<feature type="transmembrane region" description="Helical" evidence="6">
    <location>
        <begin position="396"/>
        <end position="416"/>
    </location>
</feature>
<dbReference type="SUPFAM" id="SSF69593">
    <property type="entry name" value="Glycerol-3-phosphate (1)-acyltransferase"/>
    <property type="match status" value="1"/>
</dbReference>
<dbReference type="Pfam" id="PF07690">
    <property type="entry name" value="MFS_1"/>
    <property type="match status" value="1"/>
</dbReference>
<feature type="transmembrane region" description="Helical" evidence="6">
    <location>
        <begin position="331"/>
        <end position="353"/>
    </location>
</feature>
<dbReference type="NCBIfam" id="NF005291">
    <property type="entry name" value="PRK06814.1"/>
    <property type="match status" value="1"/>
</dbReference>
<feature type="transmembrane region" description="Helical" evidence="6">
    <location>
        <begin position="137"/>
        <end position="163"/>
    </location>
</feature>
<evidence type="ECO:0000256" key="3">
    <source>
        <dbReference type="ARBA" id="ARBA00022692"/>
    </source>
</evidence>
<evidence type="ECO:0000256" key="6">
    <source>
        <dbReference type="SAM" id="Phobius"/>
    </source>
</evidence>
<reference evidence="8 9" key="1">
    <citation type="submission" date="2017-08" db="EMBL/GenBank/DDBJ databases">
        <title>Infants hospitalized years apart are colonized by the same room-sourced microbial strains.</title>
        <authorList>
            <person name="Brooks B."/>
            <person name="Olm M.R."/>
            <person name="Firek B.A."/>
            <person name="Baker R."/>
            <person name="Thomas B.C."/>
            <person name="Morowitz M.J."/>
            <person name="Banfield J.F."/>
        </authorList>
    </citation>
    <scope>NUCLEOTIDE SEQUENCE [LARGE SCALE GENOMIC DNA]</scope>
    <source>
        <strain evidence="8">S2_005_003_R2_43</strain>
    </source>
</reference>
<dbReference type="GO" id="GO:0022857">
    <property type="term" value="F:transmembrane transporter activity"/>
    <property type="evidence" value="ECO:0007669"/>
    <property type="project" value="InterPro"/>
</dbReference>
<dbReference type="Pfam" id="PF00501">
    <property type="entry name" value="AMP-binding"/>
    <property type="match status" value="1"/>
</dbReference>
<evidence type="ECO:0000313" key="8">
    <source>
        <dbReference type="EMBL" id="PZQ13552.1"/>
    </source>
</evidence>
<proteinExistence type="inferred from homology"/>
<feature type="domain" description="Phospholipid/glycerol acyltransferase" evidence="7">
    <location>
        <begin position="450"/>
        <end position="560"/>
    </location>
</feature>
<dbReference type="CDD" id="cd07989">
    <property type="entry name" value="LPLAT_AGPAT-like"/>
    <property type="match status" value="1"/>
</dbReference>
<protein>
    <submittedName>
        <fullName evidence="8">Acyl-[ACP]--phospholipid O-acyltransferase</fullName>
    </submittedName>
</protein>
<dbReference type="Gene3D" id="3.30.300.30">
    <property type="match status" value="1"/>
</dbReference>
<accession>A0A2W5K8T6</accession>
<dbReference type="Gene3D" id="3.40.50.12780">
    <property type="entry name" value="N-terminal domain of ligase-like"/>
    <property type="match status" value="1"/>
</dbReference>
<dbReference type="PANTHER" id="PTHR43201:SF5">
    <property type="entry name" value="MEDIUM-CHAIN ACYL-COA LIGASE ACSF2, MITOCHONDRIAL"/>
    <property type="match status" value="1"/>
</dbReference>
<dbReference type="InterPro" id="IPR042099">
    <property type="entry name" value="ANL_N_sf"/>
</dbReference>
<feature type="transmembrane region" description="Helical" evidence="6">
    <location>
        <begin position="284"/>
        <end position="311"/>
    </location>
</feature>
<feature type="transmembrane region" description="Helical" evidence="6">
    <location>
        <begin position="49"/>
        <end position="70"/>
    </location>
</feature>
<dbReference type="Gene3D" id="1.20.1250.20">
    <property type="entry name" value="MFS general substrate transporter like domains"/>
    <property type="match status" value="1"/>
</dbReference>
<dbReference type="Pfam" id="PF01553">
    <property type="entry name" value="Acyltransferase"/>
    <property type="match status" value="1"/>
</dbReference>
<dbReference type="PROSITE" id="PS00455">
    <property type="entry name" value="AMP_BINDING"/>
    <property type="match status" value="1"/>
</dbReference>
<dbReference type="InterPro" id="IPR011701">
    <property type="entry name" value="MFS"/>
</dbReference>
<keyword evidence="4 6" id="KW-1133">Transmembrane helix</keyword>
<evidence type="ECO:0000256" key="2">
    <source>
        <dbReference type="ARBA" id="ARBA00022598"/>
    </source>
</evidence>
<dbReference type="CDD" id="cd06173">
    <property type="entry name" value="MFS_MefA_like"/>
    <property type="match status" value="1"/>
</dbReference>
<dbReference type="GO" id="GO:0006631">
    <property type="term" value="P:fatty acid metabolic process"/>
    <property type="evidence" value="ECO:0007669"/>
    <property type="project" value="TreeGrafter"/>
</dbReference>
<sequence length="1138" mass="120795">MMLSLLRARRFAPLFGCQFFAAFNDNFVKNALAILLLYKIGGDHGPLLVTLAGALFIAPYFILSALGGELADRYDKARMAKLFKLGEIGVAVIAAVGFLIPSAWLLFAALILTGVLSALFGPVKYGILPDHLARNELVAGNALVETATFLAILAGTVGGGVMVAEASPWAVAATTIGVSVIAWMFAAAIPPTGERAPDLKVDKNVARSTWALLKDLKRQPRLWIAAIAVSAFWLTGAIVLALLPTLVKQVIGGSESVVTLFLAAFTIGIAAGSLLAAKLSKQRILLALTPIAGILTGLFAIDLAIATWHMTPADPLVSWREFVRSWADVRVALDMVGLAAAGGLFVVPIFAFLQAEAGEDRRARVIAANNVLNAAFMVGGSVLLLALQAAGLSTQTLFLLVGALSIIGAPLLGLALPGSMLRDSASLILSLIYRVEVRGMENLTDAGPKAVVAVNHTSLLDAPLIMSLLADEPVFAIDSRVSERPWVKPFVKLVKAFPMDPTKPLATRALIKLVKEGNRLVIFPEGRITVTGSLMKVYDGAGLIADKAEAPVVPVRIEGLDRSPFSYLKPSQIRKKLFPKVTVTILPARRLEVDQSLVGRKRRQAAGMALTDVMSDTHWSTTDVDKTVHQAVVDAAKAEGFDRVAIEDALGVKLTYRRLLAGAAALGVRIDGFTSPGENVAVLLPNTAGVVLTILALHRGGRVPAMLNYTAGPANLVSACRAAEVKTVLTSRAFIEKGRLQKEETALREACRLVYLEDVREEIGGLDRLKALLASGRPAKGDPNAPAAILFTSGSEGAPKGVVLTHRNLLSNVAQIAARIDFGPSDIVFNVLPVFHAFGLTGGLLLPLVSGVKTYMYPSPLHYRIVPELVYGTNATVLFGTDTFLQGYARTAHPYDFRSLRFVVAGAEAVKAETRKVWSEKFGLRILEGYGITEASPVVAVNTPTFNRSGTVGRLLPGIEHRLEAVDGVSEGGRLHIRGPNVMAGYLKADQPGVLQPPPEGWHDTGDIVAIDEQGFVAIKGRAKRFAKIAGEMVSLGAVEQAVQKRWPDASHAATTAPDPRKGERVVLVTTDAAIDREALRAAIRDAGLPDLAVPAEIVTAEKIPLLGSGKTDYVALKELAAKSAGKTPPEGEPEAAA</sequence>
<feature type="transmembrane region" description="Helical" evidence="6">
    <location>
        <begin position="169"/>
        <end position="189"/>
    </location>
</feature>
<dbReference type="AlphaFoldDB" id="A0A2W5K8T6"/>
<dbReference type="SUPFAM" id="SSF103473">
    <property type="entry name" value="MFS general substrate transporter"/>
    <property type="match status" value="1"/>
</dbReference>
<keyword evidence="2" id="KW-0436">Ligase</keyword>
<dbReference type="SMART" id="SM00563">
    <property type="entry name" value="PlsC"/>
    <property type="match status" value="1"/>
</dbReference>
<evidence type="ECO:0000313" key="9">
    <source>
        <dbReference type="Proteomes" id="UP000249577"/>
    </source>
</evidence>
<dbReference type="Proteomes" id="UP000249577">
    <property type="component" value="Unassembled WGS sequence"/>
</dbReference>
<dbReference type="SUPFAM" id="SSF56801">
    <property type="entry name" value="Acetyl-CoA synthetase-like"/>
    <property type="match status" value="1"/>
</dbReference>
<comment type="similarity">
    <text evidence="1">Belongs to the ATP-dependent AMP-binding enzyme family.</text>
</comment>
<dbReference type="GO" id="GO:0031956">
    <property type="term" value="F:medium-chain fatty acid-CoA ligase activity"/>
    <property type="evidence" value="ECO:0007669"/>
    <property type="project" value="TreeGrafter"/>
</dbReference>
<dbReference type="InterPro" id="IPR036259">
    <property type="entry name" value="MFS_trans_sf"/>
</dbReference>
<keyword evidence="8" id="KW-0808">Transferase</keyword>
<dbReference type="InterPro" id="IPR020845">
    <property type="entry name" value="AMP-binding_CS"/>
</dbReference>
<dbReference type="InterPro" id="IPR002123">
    <property type="entry name" value="Plipid/glycerol_acylTrfase"/>
</dbReference>
<name>A0A2W5K8T6_ANCNO</name>
<gene>
    <name evidence="8" type="ORF">DI565_13470</name>
</gene>
<dbReference type="InterPro" id="IPR045851">
    <property type="entry name" value="AMP-bd_C_sf"/>
</dbReference>
<keyword evidence="8" id="KW-0012">Acyltransferase</keyword>
<feature type="transmembrane region" description="Helical" evidence="6">
    <location>
        <begin position="222"/>
        <end position="244"/>
    </location>
</feature>
<dbReference type="PANTHER" id="PTHR43201">
    <property type="entry name" value="ACYL-COA SYNTHETASE"/>
    <property type="match status" value="1"/>
</dbReference>
<evidence type="ECO:0000256" key="5">
    <source>
        <dbReference type="ARBA" id="ARBA00023136"/>
    </source>
</evidence>
<feature type="transmembrane region" description="Helical" evidence="6">
    <location>
        <begin position="106"/>
        <end position="125"/>
    </location>
</feature>
<comment type="caution">
    <text evidence="8">The sequence shown here is derived from an EMBL/GenBank/DDBJ whole genome shotgun (WGS) entry which is preliminary data.</text>
</comment>
<evidence type="ECO:0000256" key="4">
    <source>
        <dbReference type="ARBA" id="ARBA00022989"/>
    </source>
</evidence>
<feature type="transmembrane region" description="Helical" evidence="6">
    <location>
        <begin position="82"/>
        <end position="100"/>
    </location>
</feature>
<keyword evidence="5 6" id="KW-0472">Membrane</keyword>
<dbReference type="EMBL" id="QFPN01000007">
    <property type="protein sequence ID" value="PZQ13552.1"/>
    <property type="molecule type" value="Genomic_DNA"/>
</dbReference>
<evidence type="ECO:0000259" key="7">
    <source>
        <dbReference type="SMART" id="SM00563"/>
    </source>
</evidence>
<keyword evidence="3 6" id="KW-0812">Transmembrane</keyword>
<dbReference type="GO" id="GO:0016746">
    <property type="term" value="F:acyltransferase activity"/>
    <property type="evidence" value="ECO:0007669"/>
    <property type="project" value="UniProtKB-KW"/>
</dbReference>
<evidence type="ECO:0000256" key="1">
    <source>
        <dbReference type="ARBA" id="ARBA00006432"/>
    </source>
</evidence>